<dbReference type="GO" id="GO:0046872">
    <property type="term" value="F:metal ion binding"/>
    <property type="evidence" value="ECO:0007669"/>
    <property type="project" value="UniProtKB-UniRule"/>
</dbReference>
<keyword evidence="11 15" id="KW-0106">Calcium</keyword>
<evidence type="ECO:0000313" key="18">
    <source>
        <dbReference type="EMBL" id="RBR24632.1"/>
    </source>
</evidence>
<dbReference type="OrthoDB" id="2919105at2759"/>
<keyword evidence="19" id="KW-1185">Reference proteome</keyword>
<evidence type="ECO:0000256" key="3">
    <source>
        <dbReference type="ARBA" id="ARBA00004239"/>
    </source>
</evidence>
<keyword evidence="5" id="KW-0964">Secreted</keyword>
<feature type="binding site" evidence="15">
    <location>
        <position position="573"/>
    </location>
    <ligand>
        <name>Ca(2+)</name>
        <dbReference type="ChEBI" id="CHEBI:29108"/>
    </ligand>
</feature>
<sequence length="596" mass="65288">MISTIFLTTLALAGLGTAKNIKVEETPVLPNGWEKIDQAVDPSHVLRLSIAMRQPDIKNLETGLRKRDATCGKYIQRHLSQKEALALRNPDDKDVDQVLSWLKSKGVAAKATSDKDWIHVKTTVEEAQDLLDAKIGFYQFGDQEPVLRTRDYSVPESLADSVHFIHPIANFMRPTRELTTPDPDFTPDMLKSLQLDKRASIPCTRAVKPDCLREQFNISYPAYNGTSPIRFGIAGFLEEYANYADAEDFLRIYAKPLYEARYNFSTQLINGAKNSQDLFDSGNEAALDVQYAMALGYPTNITYYLADGRGPQLGDDGEQVPEEYNDNEPYLEFLDYLLDLSDDEVPHVLSVSYGDNEVSVPRKYAERVCSLFGLLTARGTTVLAASGDGGAKGSSNSTCRTNDGTNKDVTMAVFPATCPWVTSIGGIAAGVEPFEGAEFSGGGFSQYFPREKWQDASVENYIKTLDGHLEGHFNASNRGVPDISITATSFVTRLKGQQVALRGTSASTPVVAAMIALINDARVRKGKDVLGWINEVLYSDEVQAVLSDVSVGESRACDFEKGHSPAGWPAAKGWDAITGLGVPADFQKLFDVLVAV</sequence>
<dbReference type="SMART" id="SM00944">
    <property type="entry name" value="Pro-kuma_activ"/>
    <property type="match status" value="1"/>
</dbReference>
<keyword evidence="8 16" id="KW-0732">Signal</keyword>
<keyword evidence="13" id="KW-0865">Zymogen</keyword>
<keyword evidence="12" id="KW-0843">Virulence</keyword>
<dbReference type="EMBL" id="QKXC01000053">
    <property type="protein sequence ID" value="RBR24632.1"/>
    <property type="molecule type" value="Genomic_DNA"/>
</dbReference>
<comment type="function">
    <text evidence="2">Secreted tripeptidyl-peptidase which degrades proteins at acidic pHs and is involved in virulence.</text>
</comment>
<accession>A0A366S6K0</accession>
<dbReference type="Gene3D" id="3.40.50.200">
    <property type="entry name" value="Peptidase S8/S53 domain"/>
    <property type="match status" value="1"/>
</dbReference>
<evidence type="ECO:0000256" key="11">
    <source>
        <dbReference type="ARBA" id="ARBA00022837"/>
    </source>
</evidence>
<comment type="cofactor">
    <cofactor evidence="15">
        <name>Ca(2+)</name>
        <dbReference type="ChEBI" id="CHEBI:29108"/>
    </cofactor>
    <text evidence="15">Binds 1 Ca(2+) ion per subunit.</text>
</comment>
<evidence type="ECO:0000256" key="12">
    <source>
        <dbReference type="ARBA" id="ARBA00023026"/>
    </source>
</evidence>
<dbReference type="GO" id="GO:0008240">
    <property type="term" value="F:tripeptidyl-peptidase activity"/>
    <property type="evidence" value="ECO:0007669"/>
    <property type="project" value="UniProtKB-EC"/>
</dbReference>
<keyword evidence="9 15" id="KW-0378">Hydrolase</keyword>
<feature type="chain" id="PRO_5016578848" description="tripeptidyl-peptidase II" evidence="16">
    <location>
        <begin position="19"/>
        <end position="596"/>
    </location>
</feature>
<dbReference type="RefSeq" id="XP_031019223.1">
    <property type="nucleotide sequence ID" value="XM_031156714.1"/>
</dbReference>
<keyword evidence="14" id="KW-0325">Glycoprotein</keyword>
<evidence type="ECO:0000256" key="5">
    <source>
        <dbReference type="ARBA" id="ARBA00022525"/>
    </source>
</evidence>
<dbReference type="PROSITE" id="PS51695">
    <property type="entry name" value="SEDOLISIN"/>
    <property type="match status" value="1"/>
</dbReference>
<evidence type="ECO:0000256" key="13">
    <source>
        <dbReference type="ARBA" id="ARBA00023145"/>
    </source>
</evidence>
<dbReference type="SUPFAM" id="SSF54897">
    <property type="entry name" value="Protease propeptides/inhibitors"/>
    <property type="match status" value="1"/>
</dbReference>
<comment type="caution">
    <text evidence="18">The sequence shown here is derived from an EMBL/GenBank/DDBJ whole genome shotgun (WGS) entry which is preliminary data.</text>
</comment>
<evidence type="ECO:0000256" key="1">
    <source>
        <dbReference type="ARBA" id="ARBA00001910"/>
    </source>
</evidence>
<feature type="active site" description="Charge relay system" evidence="15">
    <location>
        <position position="284"/>
    </location>
</feature>
<gene>
    <name evidence="18" type="ORF">FIESC28_02565</name>
</gene>
<dbReference type="InterPro" id="IPR030400">
    <property type="entry name" value="Sedolisin_dom"/>
</dbReference>
<feature type="binding site" evidence="15">
    <location>
        <position position="548"/>
    </location>
    <ligand>
        <name>Ca(2+)</name>
        <dbReference type="ChEBI" id="CHEBI:29108"/>
    </ligand>
</feature>
<dbReference type="GO" id="GO:0004252">
    <property type="term" value="F:serine-type endopeptidase activity"/>
    <property type="evidence" value="ECO:0007669"/>
    <property type="project" value="UniProtKB-UniRule"/>
</dbReference>
<dbReference type="InterPro" id="IPR050819">
    <property type="entry name" value="Tripeptidyl-peptidase_I"/>
</dbReference>
<keyword evidence="7 15" id="KW-0479">Metal-binding</keyword>
<dbReference type="AlphaFoldDB" id="A0A366S6K0"/>
<feature type="binding site" evidence="15">
    <location>
        <position position="575"/>
    </location>
    <ligand>
        <name>Ca(2+)</name>
        <dbReference type="ChEBI" id="CHEBI:29108"/>
    </ligand>
</feature>
<evidence type="ECO:0000256" key="16">
    <source>
        <dbReference type="SAM" id="SignalP"/>
    </source>
</evidence>
<dbReference type="InterPro" id="IPR023828">
    <property type="entry name" value="Peptidase_S8_Ser-AS"/>
</dbReference>
<dbReference type="EC" id="3.4.14.10" evidence="4"/>
<dbReference type="CDD" id="cd11377">
    <property type="entry name" value="Pro-peptidase_S53"/>
    <property type="match status" value="1"/>
</dbReference>
<evidence type="ECO:0000256" key="9">
    <source>
        <dbReference type="ARBA" id="ARBA00022801"/>
    </source>
</evidence>
<proteinExistence type="predicted"/>
<reference evidence="18 19" key="1">
    <citation type="submission" date="2018-06" db="EMBL/GenBank/DDBJ databases">
        <title>Fusarium incarnatum-equiseti species complex species 28.</title>
        <authorList>
            <person name="Gardiner D.M."/>
        </authorList>
    </citation>
    <scope>NUCLEOTIDE SEQUENCE [LARGE SCALE GENOMIC DNA]</scope>
    <source>
        <strain evidence="18 19">FIESC_28</strain>
    </source>
</reference>
<evidence type="ECO:0000256" key="6">
    <source>
        <dbReference type="ARBA" id="ARBA00022670"/>
    </source>
</evidence>
<evidence type="ECO:0000313" key="19">
    <source>
        <dbReference type="Proteomes" id="UP000253153"/>
    </source>
</evidence>
<dbReference type="GO" id="GO:0005576">
    <property type="term" value="C:extracellular region"/>
    <property type="evidence" value="ECO:0007669"/>
    <property type="project" value="UniProtKB-SubCell"/>
</dbReference>
<keyword evidence="6 15" id="KW-0645">Protease</keyword>
<comment type="subcellular location">
    <subcellularLocation>
        <location evidence="3">Secreted</location>
        <location evidence="3">Extracellular space</location>
    </subcellularLocation>
</comment>
<dbReference type="GeneID" id="41992010"/>
<evidence type="ECO:0000256" key="4">
    <source>
        <dbReference type="ARBA" id="ARBA00012462"/>
    </source>
</evidence>
<dbReference type="GO" id="GO:0006508">
    <property type="term" value="P:proteolysis"/>
    <property type="evidence" value="ECO:0007669"/>
    <property type="project" value="UniProtKB-KW"/>
</dbReference>
<feature type="signal peptide" evidence="16">
    <location>
        <begin position="1"/>
        <end position="18"/>
    </location>
</feature>
<feature type="domain" description="Peptidase S53" evidence="17">
    <location>
        <begin position="206"/>
        <end position="595"/>
    </location>
</feature>
<dbReference type="PANTHER" id="PTHR14218">
    <property type="entry name" value="PROTEASE S8 TRIPEPTIDYL PEPTIDASE I CLN2"/>
    <property type="match status" value="1"/>
</dbReference>
<comment type="catalytic activity">
    <reaction evidence="1">
        <text>Release of an N-terminal tripeptide from a polypeptide.</text>
        <dbReference type="EC" id="3.4.14.10"/>
    </reaction>
</comment>
<name>A0A366S6K0_9HYPO</name>
<feature type="active site" description="Charge relay system" evidence="15">
    <location>
        <position position="505"/>
    </location>
</feature>
<dbReference type="FunFam" id="3.40.50.200:FF:000015">
    <property type="entry name" value="Tripeptidyl peptidase A"/>
    <property type="match status" value="1"/>
</dbReference>
<dbReference type="Proteomes" id="UP000253153">
    <property type="component" value="Unassembled WGS sequence"/>
</dbReference>
<dbReference type="InterPro" id="IPR036852">
    <property type="entry name" value="Peptidase_S8/S53_dom_sf"/>
</dbReference>
<keyword evidence="10 15" id="KW-0720">Serine protease</keyword>
<evidence type="ECO:0000256" key="8">
    <source>
        <dbReference type="ARBA" id="ARBA00022729"/>
    </source>
</evidence>
<evidence type="ECO:0000256" key="14">
    <source>
        <dbReference type="ARBA" id="ARBA00023180"/>
    </source>
</evidence>
<dbReference type="PROSITE" id="PS00138">
    <property type="entry name" value="SUBTILASE_SER"/>
    <property type="match status" value="1"/>
</dbReference>
<dbReference type="CDD" id="cd04056">
    <property type="entry name" value="Peptidases_S53"/>
    <property type="match status" value="1"/>
</dbReference>
<evidence type="ECO:0000259" key="17">
    <source>
        <dbReference type="PROSITE" id="PS51695"/>
    </source>
</evidence>
<dbReference type="InterPro" id="IPR015366">
    <property type="entry name" value="S53_propep"/>
</dbReference>
<protein>
    <recommendedName>
        <fullName evidence="4">tripeptidyl-peptidase II</fullName>
        <ecNumber evidence="4">3.4.14.10</ecNumber>
    </recommendedName>
</protein>
<dbReference type="Pfam" id="PF00082">
    <property type="entry name" value="Peptidase_S8"/>
    <property type="match status" value="1"/>
</dbReference>
<feature type="binding site" evidence="15">
    <location>
        <position position="549"/>
    </location>
    <ligand>
        <name>Ca(2+)</name>
        <dbReference type="ChEBI" id="CHEBI:29108"/>
    </ligand>
</feature>
<dbReference type="InterPro" id="IPR000209">
    <property type="entry name" value="Peptidase_S8/S53_dom"/>
</dbReference>
<organism evidence="18 19">
    <name type="scientific">Fusarium coffeatum</name>
    <dbReference type="NCBI Taxonomy" id="231269"/>
    <lineage>
        <taxon>Eukaryota</taxon>
        <taxon>Fungi</taxon>
        <taxon>Dikarya</taxon>
        <taxon>Ascomycota</taxon>
        <taxon>Pezizomycotina</taxon>
        <taxon>Sordariomycetes</taxon>
        <taxon>Hypocreomycetidae</taxon>
        <taxon>Hypocreales</taxon>
        <taxon>Nectriaceae</taxon>
        <taxon>Fusarium</taxon>
        <taxon>Fusarium incarnatum-equiseti species complex</taxon>
    </lineage>
</organism>
<dbReference type="PANTHER" id="PTHR14218:SF15">
    <property type="entry name" value="TRIPEPTIDYL-PEPTIDASE 1"/>
    <property type="match status" value="1"/>
</dbReference>
<evidence type="ECO:0000256" key="2">
    <source>
        <dbReference type="ARBA" id="ARBA00002451"/>
    </source>
</evidence>
<dbReference type="SUPFAM" id="SSF52743">
    <property type="entry name" value="Subtilisin-like"/>
    <property type="match status" value="1"/>
</dbReference>
<dbReference type="Pfam" id="PF09286">
    <property type="entry name" value="Pro-kuma_activ"/>
    <property type="match status" value="1"/>
</dbReference>
<evidence type="ECO:0000256" key="10">
    <source>
        <dbReference type="ARBA" id="ARBA00022825"/>
    </source>
</evidence>
<evidence type="ECO:0000256" key="15">
    <source>
        <dbReference type="PROSITE-ProRule" id="PRU01032"/>
    </source>
</evidence>
<feature type="active site" description="Charge relay system" evidence="15">
    <location>
        <position position="288"/>
    </location>
</feature>
<evidence type="ECO:0000256" key="7">
    <source>
        <dbReference type="ARBA" id="ARBA00022723"/>
    </source>
</evidence>